<protein>
    <submittedName>
        <fullName evidence="1">Uncharacterized protein</fullName>
    </submittedName>
</protein>
<organism evidence="1 2">
    <name type="scientific">Cucumis melo var. makuwa</name>
    <name type="common">Oriental melon</name>
    <dbReference type="NCBI Taxonomy" id="1194695"/>
    <lineage>
        <taxon>Eukaryota</taxon>
        <taxon>Viridiplantae</taxon>
        <taxon>Streptophyta</taxon>
        <taxon>Embryophyta</taxon>
        <taxon>Tracheophyta</taxon>
        <taxon>Spermatophyta</taxon>
        <taxon>Magnoliopsida</taxon>
        <taxon>eudicotyledons</taxon>
        <taxon>Gunneridae</taxon>
        <taxon>Pentapetalae</taxon>
        <taxon>rosids</taxon>
        <taxon>fabids</taxon>
        <taxon>Cucurbitales</taxon>
        <taxon>Cucurbitaceae</taxon>
        <taxon>Benincaseae</taxon>
        <taxon>Cucumis</taxon>
    </lineage>
</organism>
<proteinExistence type="predicted"/>
<accession>A0A5D3DEP9</accession>
<evidence type="ECO:0000313" key="2">
    <source>
        <dbReference type="Proteomes" id="UP000321947"/>
    </source>
</evidence>
<dbReference type="AlphaFoldDB" id="A0A5D3DEP9"/>
<reference evidence="1 2" key="1">
    <citation type="submission" date="2019-08" db="EMBL/GenBank/DDBJ databases">
        <title>Draft genome sequences of two oriental melons (Cucumis melo L. var makuwa).</title>
        <authorList>
            <person name="Kwon S.-Y."/>
        </authorList>
    </citation>
    <scope>NUCLEOTIDE SEQUENCE [LARGE SCALE GENOMIC DNA]</scope>
    <source>
        <strain evidence="2">cv. Chang Bougi</strain>
        <tissue evidence="1">Leaf</tissue>
    </source>
</reference>
<name>A0A5D3DEP9_CUCMM</name>
<evidence type="ECO:0000313" key="1">
    <source>
        <dbReference type="EMBL" id="TYK22161.1"/>
    </source>
</evidence>
<gene>
    <name evidence="1" type="ORF">E5676_scaffold333G00170</name>
</gene>
<sequence length="230" mass="26048">MAKRGVEKDTNREVAALSTSIDNESQHLAILYKEKDPSQAARQYSAIRIRNAPSHSPIVEKLCLHFIPSLARYPETNIPGGCCNLTELDRVITLHQSKEKERGVETLRKKKVEKEEKIKETSPSHPLLKRKAKSTFLSRAKKTKVDAATEDTFEQEDAVEINREMQVIVYDPLIKGKQPVLKDVSKTNLVPKDSAKHEGSAKNEGDLHNYIKNHVAEPMIANFQIVMERQ</sequence>
<dbReference type="Proteomes" id="UP000321947">
    <property type="component" value="Unassembled WGS sequence"/>
</dbReference>
<comment type="caution">
    <text evidence="1">The sequence shown here is derived from an EMBL/GenBank/DDBJ whole genome shotgun (WGS) entry which is preliminary data.</text>
</comment>
<dbReference type="EMBL" id="SSTD01005204">
    <property type="protein sequence ID" value="TYK22161.1"/>
    <property type="molecule type" value="Genomic_DNA"/>
</dbReference>